<feature type="compositionally biased region" description="Low complexity" evidence="1">
    <location>
        <begin position="1"/>
        <end position="15"/>
    </location>
</feature>
<feature type="region of interest" description="Disordered" evidence="1">
    <location>
        <begin position="316"/>
        <end position="336"/>
    </location>
</feature>
<feature type="region of interest" description="Disordered" evidence="1">
    <location>
        <begin position="387"/>
        <end position="463"/>
    </location>
</feature>
<dbReference type="PANTHER" id="PTHR21456">
    <property type="entry name" value="FAMILY WITH SEQUENCE SIMILARITY 102"/>
    <property type="match status" value="1"/>
</dbReference>
<feature type="region of interest" description="Disordered" evidence="1">
    <location>
        <begin position="70"/>
        <end position="93"/>
    </location>
</feature>
<reference evidence="3 4" key="1">
    <citation type="submission" date="2021-08" db="EMBL/GenBank/DDBJ databases">
        <title>Draft Genome Sequence of Phanerochaete sordida strain YK-624.</title>
        <authorList>
            <person name="Mori T."/>
            <person name="Dohra H."/>
            <person name="Suzuki T."/>
            <person name="Kawagishi H."/>
            <person name="Hirai H."/>
        </authorList>
    </citation>
    <scope>NUCLEOTIDE SEQUENCE [LARGE SCALE GENOMIC DNA]</scope>
    <source>
        <strain evidence="3 4">YK-624</strain>
    </source>
</reference>
<dbReference type="PANTHER" id="PTHR21456:SF1">
    <property type="entry name" value="C2 NT-TYPE DOMAIN-CONTAINING PROTEIN"/>
    <property type="match status" value="1"/>
</dbReference>
<dbReference type="AlphaFoldDB" id="A0A9P3GCA1"/>
<feature type="compositionally biased region" description="Polar residues" evidence="1">
    <location>
        <begin position="389"/>
        <end position="414"/>
    </location>
</feature>
<feature type="region of interest" description="Disordered" evidence="1">
    <location>
        <begin position="1"/>
        <end position="21"/>
    </location>
</feature>
<organism evidence="3 4">
    <name type="scientific">Phanerochaete sordida</name>
    <dbReference type="NCBI Taxonomy" id="48140"/>
    <lineage>
        <taxon>Eukaryota</taxon>
        <taxon>Fungi</taxon>
        <taxon>Dikarya</taxon>
        <taxon>Basidiomycota</taxon>
        <taxon>Agaricomycotina</taxon>
        <taxon>Agaricomycetes</taxon>
        <taxon>Polyporales</taxon>
        <taxon>Phanerochaetaceae</taxon>
        <taxon>Phanerochaete</taxon>
    </lineage>
</organism>
<feature type="compositionally biased region" description="Low complexity" evidence="1">
    <location>
        <begin position="415"/>
        <end position="427"/>
    </location>
</feature>
<dbReference type="Proteomes" id="UP000703269">
    <property type="component" value="Unassembled WGS sequence"/>
</dbReference>
<dbReference type="PROSITE" id="PS51840">
    <property type="entry name" value="C2_NT"/>
    <property type="match status" value="1"/>
</dbReference>
<gene>
    <name evidence="3" type="ORF">PsYK624_092710</name>
</gene>
<keyword evidence="4" id="KW-1185">Reference proteome</keyword>
<sequence>MNKTSIASESSSSSSTAPHGLRTQLGHILPKHALFQVHLHIDQLSNVPLVSGEFGVRWKFKNVQSGSGLLGKMKGRSTPSLANGKGDKGKGRLDPLIQITPGTPDRDGFGLQAAAHDDARSSFEDEDHSRTSMQSTNSAMYGQFLSTSPPSTPVLPSMTPRPGRLEKAEAKGMTPWAPLQSYNVRWDHRVSVAVQMDVHRETGDLLPCELKLVAMQRVVHGDLNAPRQPRLGAVYINLAEYADAGPVARRYLLRESKTNATLKLTIEVEHIGGEKQYTPPPLRKGEIMASVTGLLSNNNLYQTKFARDLDMYTHHEDDDSSSMYHQPFSTQEGGADFDRLASSQGLRTTENLIDAIFNPIPTTSEHSSPFTYYDPDKARDAEKVAWQAERQSTHSSFDSGYTDGSSSSHPASVYTTNSDSTSTGSDTQPKHWWQKMRSRPSGSSPRTFRPSTPQTTEFATIPS</sequence>
<accession>A0A9P3GCA1</accession>
<protein>
    <submittedName>
        <fullName evidence="3">N-terminal C2 domain-containing protein</fullName>
    </submittedName>
</protein>
<feature type="compositionally biased region" description="Polar residues" evidence="1">
    <location>
        <begin position="440"/>
        <end position="463"/>
    </location>
</feature>
<evidence type="ECO:0000256" key="1">
    <source>
        <dbReference type="SAM" id="MobiDB-lite"/>
    </source>
</evidence>
<evidence type="ECO:0000313" key="4">
    <source>
        <dbReference type="Proteomes" id="UP000703269"/>
    </source>
</evidence>
<dbReference type="InterPro" id="IPR039931">
    <property type="entry name" value="EEIG1/2-like"/>
</dbReference>
<feature type="compositionally biased region" description="Polar residues" evidence="1">
    <location>
        <begin position="321"/>
        <end position="332"/>
    </location>
</feature>
<evidence type="ECO:0000313" key="3">
    <source>
        <dbReference type="EMBL" id="GJE93112.1"/>
    </source>
</evidence>
<dbReference type="Pfam" id="PF10358">
    <property type="entry name" value="NT-C2"/>
    <property type="match status" value="1"/>
</dbReference>
<evidence type="ECO:0000259" key="2">
    <source>
        <dbReference type="PROSITE" id="PS51840"/>
    </source>
</evidence>
<comment type="caution">
    <text evidence="3">The sequence shown here is derived from an EMBL/GenBank/DDBJ whole genome shotgun (WGS) entry which is preliminary data.</text>
</comment>
<dbReference type="InterPro" id="IPR019448">
    <property type="entry name" value="NT-C2"/>
</dbReference>
<proteinExistence type="predicted"/>
<feature type="domain" description="C2 NT-type" evidence="2">
    <location>
        <begin position="25"/>
        <end position="270"/>
    </location>
</feature>
<dbReference type="OrthoDB" id="3365224at2759"/>
<name>A0A9P3GCA1_9APHY</name>
<dbReference type="EMBL" id="BPQB01000030">
    <property type="protein sequence ID" value="GJE93112.1"/>
    <property type="molecule type" value="Genomic_DNA"/>
</dbReference>